<evidence type="ECO:0000256" key="1">
    <source>
        <dbReference type="SAM" id="MobiDB-lite"/>
    </source>
</evidence>
<name>A0AAP0F9M7_9MAGN</name>
<gene>
    <name evidence="2" type="ORF">Scep_022027</name>
</gene>
<accession>A0AAP0F9M7</accession>
<feature type="compositionally biased region" description="Low complexity" evidence="1">
    <location>
        <begin position="39"/>
        <end position="63"/>
    </location>
</feature>
<evidence type="ECO:0000313" key="2">
    <source>
        <dbReference type="EMBL" id="KAK9105183.1"/>
    </source>
</evidence>
<comment type="caution">
    <text evidence="2">The sequence shown here is derived from an EMBL/GenBank/DDBJ whole genome shotgun (WGS) entry which is preliminary data.</text>
</comment>
<evidence type="ECO:0000313" key="3">
    <source>
        <dbReference type="Proteomes" id="UP001419268"/>
    </source>
</evidence>
<organism evidence="2 3">
    <name type="scientific">Stephania cephalantha</name>
    <dbReference type="NCBI Taxonomy" id="152367"/>
    <lineage>
        <taxon>Eukaryota</taxon>
        <taxon>Viridiplantae</taxon>
        <taxon>Streptophyta</taxon>
        <taxon>Embryophyta</taxon>
        <taxon>Tracheophyta</taxon>
        <taxon>Spermatophyta</taxon>
        <taxon>Magnoliopsida</taxon>
        <taxon>Ranunculales</taxon>
        <taxon>Menispermaceae</taxon>
        <taxon>Menispermoideae</taxon>
        <taxon>Cissampelideae</taxon>
        <taxon>Stephania</taxon>
    </lineage>
</organism>
<dbReference type="Proteomes" id="UP001419268">
    <property type="component" value="Unassembled WGS sequence"/>
</dbReference>
<dbReference type="AlphaFoldDB" id="A0AAP0F9M7"/>
<proteinExistence type="predicted"/>
<protein>
    <submittedName>
        <fullName evidence="2">Uncharacterized protein</fullName>
    </submittedName>
</protein>
<sequence>MDEDDEQRLSRRTPAREAVSRRQRGSKQRRSGEREAVTPARSGSDGSGAAATTPAAEAARGTAWSNDAVARCRANRSPTRQQWWTRCRDFDEARRRDRFKWVLDWRPPLKVMVRFTSINLVVTCMT</sequence>
<feature type="region of interest" description="Disordered" evidence="1">
    <location>
        <begin position="1"/>
        <end position="66"/>
    </location>
</feature>
<keyword evidence="3" id="KW-1185">Reference proteome</keyword>
<dbReference type="EMBL" id="JBBNAG010000009">
    <property type="protein sequence ID" value="KAK9105183.1"/>
    <property type="molecule type" value="Genomic_DNA"/>
</dbReference>
<reference evidence="2 3" key="1">
    <citation type="submission" date="2024-01" db="EMBL/GenBank/DDBJ databases">
        <title>Genome assemblies of Stephania.</title>
        <authorList>
            <person name="Yang L."/>
        </authorList>
    </citation>
    <scope>NUCLEOTIDE SEQUENCE [LARGE SCALE GENOMIC DNA]</scope>
    <source>
        <strain evidence="2">JXDWG</strain>
        <tissue evidence="2">Leaf</tissue>
    </source>
</reference>